<comment type="similarity">
    <text evidence="1">Belongs to the universal stress protein A family.</text>
</comment>
<dbReference type="EMBL" id="FOOY01000016">
    <property type="protein sequence ID" value="SFG65289.1"/>
    <property type="molecule type" value="Genomic_DNA"/>
</dbReference>
<dbReference type="OrthoDB" id="9777884at2"/>
<dbReference type="Proteomes" id="UP000198752">
    <property type="component" value="Unassembled WGS sequence"/>
</dbReference>
<evidence type="ECO:0000313" key="3">
    <source>
        <dbReference type="EMBL" id="SFG65289.1"/>
    </source>
</evidence>
<keyword evidence="4" id="KW-1185">Reference proteome</keyword>
<evidence type="ECO:0000313" key="4">
    <source>
        <dbReference type="Proteomes" id="UP000198752"/>
    </source>
</evidence>
<proteinExistence type="inferred from homology"/>
<dbReference type="InterPro" id="IPR006016">
    <property type="entry name" value="UspA"/>
</dbReference>
<gene>
    <name evidence="3" type="ORF">SAMN02982927_02346</name>
</gene>
<dbReference type="RefSeq" id="WP_093673172.1">
    <property type="nucleotide sequence ID" value="NZ_FOOY01000016.1"/>
</dbReference>
<name>A0A1I2TMC2_9BACL</name>
<dbReference type="AlphaFoldDB" id="A0A1I2TMC2"/>
<sequence>MYKKILLAFDGSEHSKRAAEHAVAMALLVQDSSVEIINVIDIEKVKSEVLHQDIKKVRETTLEEVKEVFQKANVSYELKVVHGEPGTMIVSHANEEKFDLIILGSRGLNALQEMVLGSVSHRAVVRAHCPVLIIK</sequence>
<protein>
    <submittedName>
        <fullName evidence="3">Nucleotide-binding universal stress protein, UspA family</fullName>
    </submittedName>
</protein>
<dbReference type="Pfam" id="PF00582">
    <property type="entry name" value="Usp"/>
    <property type="match status" value="1"/>
</dbReference>
<feature type="domain" description="UspA" evidence="2">
    <location>
        <begin position="1"/>
        <end position="135"/>
    </location>
</feature>
<reference evidence="4" key="1">
    <citation type="submission" date="2016-10" db="EMBL/GenBank/DDBJ databases">
        <authorList>
            <person name="Varghese N."/>
            <person name="Submissions S."/>
        </authorList>
    </citation>
    <scope>NUCLEOTIDE SEQUENCE [LARGE SCALE GENOMIC DNA]</scope>
    <source>
        <strain evidence="4">ATCC 700379</strain>
    </source>
</reference>
<dbReference type="SUPFAM" id="SSF52402">
    <property type="entry name" value="Adenine nucleotide alpha hydrolases-like"/>
    <property type="match status" value="1"/>
</dbReference>
<dbReference type="PRINTS" id="PR01438">
    <property type="entry name" value="UNVRSLSTRESS"/>
</dbReference>
<dbReference type="Gene3D" id="3.40.50.620">
    <property type="entry name" value="HUPs"/>
    <property type="match status" value="1"/>
</dbReference>
<evidence type="ECO:0000259" key="2">
    <source>
        <dbReference type="Pfam" id="PF00582"/>
    </source>
</evidence>
<accession>A0A1I2TMC2</accession>
<dbReference type="PANTHER" id="PTHR46268:SF6">
    <property type="entry name" value="UNIVERSAL STRESS PROTEIN UP12"/>
    <property type="match status" value="1"/>
</dbReference>
<organism evidence="3 4">
    <name type="scientific">Sporolactobacillus nakayamae</name>
    <dbReference type="NCBI Taxonomy" id="269670"/>
    <lineage>
        <taxon>Bacteria</taxon>
        <taxon>Bacillati</taxon>
        <taxon>Bacillota</taxon>
        <taxon>Bacilli</taxon>
        <taxon>Bacillales</taxon>
        <taxon>Sporolactobacillaceae</taxon>
        <taxon>Sporolactobacillus</taxon>
    </lineage>
</organism>
<evidence type="ECO:0000256" key="1">
    <source>
        <dbReference type="ARBA" id="ARBA00008791"/>
    </source>
</evidence>
<dbReference type="InterPro" id="IPR014729">
    <property type="entry name" value="Rossmann-like_a/b/a_fold"/>
</dbReference>
<dbReference type="InterPro" id="IPR006015">
    <property type="entry name" value="Universal_stress_UspA"/>
</dbReference>
<dbReference type="PANTHER" id="PTHR46268">
    <property type="entry name" value="STRESS RESPONSE PROTEIN NHAX"/>
    <property type="match status" value="1"/>
</dbReference>
<dbReference type="CDD" id="cd00293">
    <property type="entry name" value="USP-like"/>
    <property type="match status" value="1"/>
</dbReference>
<dbReference type="STRING" id="269670.SAMN02982927_02346"/>